<name>A0A1H4QGZ5_9HYPH</name>
<dbReference type="SUPFAM" id="SSF54285">
    <property type="entry name" value="MoaD/ThiS"/>
    <property type="match status" value="1"/>
</dbReference>
<dbReference type="RefSeq" id="WP_090330205.1">
    <property type="nucleotide sequence ID" value="NZ_FNSL01000002.1"/>
</dbReference>
<dbReference type="InterPro" id="IPR010035">
    <property type="entry name" value="Thi_S"/>
</dbReference>
<dbReference type="CDD" id="cd00565">
    <property type="entry name" value="Ubl_ThiS"/>
    <property type="match status" value="1"/>
</dbReference>
<protein>
    <submittedName>
        <fullName evidence="1">Thiazole synthase/sulfur carrier protein</fullName>
    </submittedName>
</protein>
<dbReference type="EMBL" id="FNSL01000002">
    <property type="protein sequence ID" value="SEC18843.1"/>
    <property type="molecule type" value="Genomic_DNA"/>
</dbReference>
<organism evidence="1 2">
    <name type="scientific">Nitratireductor aquibiodomus</name>
    <dbReference type="NCBI Taxonomy" id="204799"/>
    <lineage>
        <taxon>Bacteria</taxon>
        <taxon>Pseudomonadati</taxon>
        <taxon>Pseudomonadota</taxon>
        <taxon>Alphaproteobacteria</taxon>
        <taxon>Hyphomicrobiales</taxon>
        <taxon>Phyllobacteriaceae</taxon>
        <taxon>Nitratireductor</taxon>
    </lineage>
</organism>
<dbReference type="Gene3D" id="3.10.20.30">
    <property type="match status" value="1"/>
</dbReference>
<sequence>MKLTVNGEERQVTAATLAALLDELDYAPDFLATARNGEIVPAAERSRCALKDGDRIEILSPMQGG</sequence>
<evidence type="ECO:0000313" key="2">
    <source>
        <dbReference type="Proteomes" id="UP000199064"/>
    </source>
</evidence>
<dbReference type="PANTHER" id="PTHR34472:SF1">
    <property type="entry name" value="SULFUR CARRIER PROTEIN THIS"/>
    <property type="match status" value="1"/>
</dbReference>
<dbReference type="AlphaFoldDB" id="A0A1H4QGZ5"/>
<evidence type="ECO:0000313" key="1">
    <source>
        <dbReference type="EMBL" id="SEC18843.1"/>
    </source>
</evidence>
<dbReference type="InterPro" id="IPR016155">
    <property type="entry name" value="Mopterin_synth/thiamin_S_b"/>
</dbReference>
<gene>
    <name evidence="1" type="ORF">SAMN05216452_4081</name>
</gene>
<accession>A0A1H4QGZ5</accession>
<dbReference type="Pfam" id="PF02597">
    <property type="entry name" value="ThiS"/>
    <property type="match status" value="1"/>
</dbReference>
<dbReference type="Proteomes" id="UP000199064">
    <property type="component" value="Unassembled WGS sequence"/>
</dbReference>
<dbReference type="PANTHER" id="PTHR34472">
    <property type="entry name" value="SULFUR CARRIER PROTEIN THIS"/>
    <property type="match status" value="1"/>
</dbReference>
<keyword evidence="2" id="KW-1185">Reference proteome</keyword>
<reference evidence="2" key="1">
    <citation type="submission" date="2016-10" db="EMBL/GenBank/DDBJ databases">
        <authorList>
            <person name="Varghese N."/>
            <person name="Submissions S."/>
        </authorList>
    </citation>
    <scope>NUCLEOTIDE SEQUENCE [LARGE SCALE GENOMIC DNA]</scope>
    <source>
        <strain evidence="2">ES.061</strain>
    </source>
</reference>
<dbReference type="NCBIfam" id="TIGR01683">
    <property type="entry name" value="thiS"/>
    <property type="match status" value="1"/>
</dbReference>
<proteinExistence type="predicted"/>
<dbReference type="InterPro" id="IPR012675">
    <property type="entry name" value="Beta-grasp_dom_sf"/>
</dbReference>
<dbReference type="InterPro" id="IPR003749">
    <property type="entry name" value="ThiS/MoaD-like"/>
</dbReference>